<accession>A0A4V1IXW0</accession>
<evidence type="ECO:0000256" key="8">
    <source>
        <dbReference type="ARBA" id="ARBA00023049"/>
    </source>
</evidence>
<comment type="function">
    <text evidence="12">Probable metalloprotease involved in proper assembly of pre-ribosomal particles during the biogenesis of the 60S ribosomal subunit. Accompanies the pre-60S particles to the cytoplasm.</text>
</comment>
<evidence type="ECO:0000256" key="2">
    <source>
        <dbReference type="ARBA" id="ARBA00004496"/>
    </source>
</evidence>
<evidence type="ECO:0000313" key="14">
    <source>
        <dbReference type="EMBL" id="RKP12429.1"/>
    </source>
</evidence>
<dbReference type="GO" id="GO:0046872">
    <property type="term" value="F:metal ion binding"/>
    <property type="evidence" value="ECO:0007669"/>
    <property type="project" value="UniProtKB-KW"/>
</dbReference>
<dbReference type="Proteomes" id="UP000267251">
    <property type="component" value="Unassembled WGS sequence"/>
</dbReference>
<dbReference type="Pfam" id="PF00557">
    <property type="entry name" value="Peptidase_M24"/>
    <property type="match status" value="1"/>
</dbReference>
<keyword evidence="6" id="KW-0479">Metal-binding</keyword>
<sequence>MDPFTQEELNAYSLASQVAEECIKALAVRVVSGARIVDLCSYGDAHIESLTQALPLPDTSVERGVATPTTVSVNEAVEYVSPLSSAEKCLIPGDLVKIALAVHVDGYIASLAQTLLVPGPSPATAPRRGKVANVVCATHFAAEAALRALQPGVTAKEVTRVIQLAAAHYDCHPVQGTASTQMQRYVRHAKKAILSIVDKDSAGLLEDETVVTVGDVWSLNILCSTGPGTAPRVVGDGSSMIYQRDVNASHALRLKASRALYSHIDRAFPVFPFALRSVQDPRFRLGLSECVNHGLLTPFVAREERAGDLVAQFSLTVLITPAGPIRLTLSPIPLPWIHSDMEIPEESDLAALLALPVQDLPRS</sequence>
<reference evidence="15" key="1">
    <citation type="journal article" date="2018" name="Nat. Microbiol.">
        <title>Leveraging single-cell genomics to expand the fungal tree of life.</title>
        <authorList>
            <person name="Ahrendt S.R."/>
            <person name="Quandt C.A."/>
            <person name="Ciobanu D."/>
            <person name="Clum A."/>
            <person name="Salamov A."/>
            <person name="Andreopoulos B."/>
            <person name="Cheng J.F."/>
            <person name="Woyke T."/>
            <person name="Pelin A."/>
            <person name="Henrissat B."/>
            <person name="Reynolds N.K."/>
            <person name="Benny G.L."/>
            <person name="Smith M.E."/>
            <person name="James T.Y."/>
            <person name="Grigoriev I.V."/>
        </authorList>
    </citation>
    <scope>NUCLEOTIDE SEQUENCE [LARGE SCALE GENOMIC DNA]</scope>
</reference>
<protein>
    <recommendedName>
        <fullName evidence="10">Probable metalloprotease ARX1</fullName>
    </recommendedName>
    <alternativeName>
        <fullName evidence="11">Associated with ribosomal export complex protein 1</fullName>
    </alternativeName>
</protein>
<evidence type="ECO:0000259" key="13">
    <source>
        <dbReference type="Pfam" id="PF00557"/>
    </source>
</evidence>
<keyword evidence="9" id="KW-0539">Nucleus</keyword>
<dbReference type="GO" id="GO:0006508">
    <property type="term" value="P:proteolysis"/>
    <property type="evidence" value="ECO:0007669"/>
    <property type="project" value="UniProtKB-KW"/>
</dbReference>
<evidence type="ECO:0000256" key="4">
    <source>
        <dbReference type="ARBA" id="ARBA00022490"/>
    </source>
</evidence>
<evidence type="ECO:0000256" key="7">
    <source>
        <dbReference type="ARBA" id="ARBA00022801"/>
    </source>
</evidence>
<evidence type="ECO:0000256" key="10">
    <source>
        <dbReference type="ARBA" id="ARBA00026155"/>
    </source>
</evidence>
<keyword evidence="4" id="KW-0963">Cytoplasm</keyword>
<dbReference type="SUPFAM" id="SSF55920">
    <property type="entry name" value="Creatinase/aminopeptidase"/>
    <property type="match status" value="1"/>
</dbReference>
<organism evidence="14 15">
    <name type="scientific">Piptocephalis cylindrospora</name>
    <dbReference type="NCBI Taxonomy" id="1907219"/>
    <lineage>
        <taxon>Eukaryota</taxon>
        <taxon>Fungi</taxon>
        <taxon>Fungi incertae sedis</taxon>
        <taxon>Zoopagomycota</taxon>
        <taxon>Zoopagomycotina</taxon>
        <taxon>Zoopagomycetes</taxon>
        <taxon>Zoopagales</taxon>
        <taxon>Piptocephalidaceae</taxon>
        <taxon>Piptocephalis</taxon>
    </lineage>
</organism>
<dbReference type="OrthoDB" id="5876363at2759"/>
<dbReference type="PANTHER" id="PTHR10804:SF102">
    <property type="entry name" value="METALLOPROTEASE ARX1-RELATED"/>
    <property type="match status" value="1"/>
</dbReference>
<dbReference type="Gene3D" id="3.90.230.10">
    <property type="entry name" value="Creatinase/methionine aminopeptidase superfamily"/>
    <property type="match status" value="1"/>
</dbReference>
<evidence type="ECO:0000256" key="11">
    <source>
        <dbReference type="ARBA" id="ARBA00033475"/>
    </source>
</evidence>
<gene>
    <name evidence="14" type="ORF">BJ684DRAFT_21032</name>
</gene>
<feature type="domain" description="Peptidase M24" evidence="13">
    <location>
        <begin position="15"/>
        <end position="169"/>
    </location>
</feature>
<dbReference type="InterPro" id="IPR047113">
    <property type="entry name" value="PA2G4/ARX1"/>
</dbReference>
<dbReference type="EMBL" id="KZ988335">
    <property type="protein sequence ID" value="RKP12429.1"/>
    <property type="molecule type" value="Genomic_DNA"/>
</dbReference>
<evidence type="ECO:0000256" key="9">
    <source>
        <dbReference type="ARBA" id="ARBA00023242"/>
    </source>
</evidence>
<dbReference type="GO" id="GO:0005737">
    <property type="term" value="C:cytoplasm"/>
    <property type="evidence" value="ECO:0007669"/>
    <property type="project" value="UniProtKB-SubCell"/>
</dbReference>
<dbReference type="FunFam" id="1.10.10.10:FF:000029">
    <property type="entry name" value="Proliferation-associated 2G4, a"/>
    <property type="match status" value="1"/>
</dbReference>
<keyword evidence="8" id="KW-0482">Metalloprotease</keyword>
<evidence type="ECO:0000256" key="12">
    <source>
        <dbReference type="ARBA" id="ARBA00034680"/>
    </source>
</evidence>
<proteinExistence type="inferred from homology"/>
<comment type="subcellular location">
    <subcellularLocation>
        <location evidence="2">Cytoplasm</location>
    </subcellularLocation>
    <subcellularLocation>
        <location evidence="1">Nucleus</location>
    </subcellularLocation>
</comment>
<dbReference type="PANTHER" id="PTHR10804">
    <property type="entry name" value="PROTEASE FAMILY M24 METHIONYL AMINOPEPTIDASE, AMINOPEPTIDASE P"/>
    <property type="match status" value="1"/>
</dbReference>
<keyword evidence="7" id="KW-0378">Hydrolase</keyword>
<dbReference type="InterPro" id="IPR036005">
    <property type="entry name" value="Creatinase/aminopeptidase-like"/>
</dbReference>
<comment type="similarity">
    <text evidence="3">Belongs to the peptidase M24 family.</text>
</comment>
<evidence type="ECO:0000256" key="5">
    <source>
        <dbReference type="ARBA" id="ARBA00022670"/>
    </source>
</evidence>
<dbReference type="InterPro" id="IPR000994">
    <property type="entry name" value="Pept_M24"/>
</dbReference>
<dbReference type="GO" id="GO:0008237">
    <property type="term" value="F:metallopeptidase activity"/>
    <property type="evidence" value="ECO:0007669"/>
    <property type="project" value="UniProtKB-KW"/>
</dbReference>
<evidence type="ECO:0000256" key="1">
    <source>
        <dbReference type="ARBA" id="ARBA00004123"/>
    </source>
</evidence>
<dbReference type="Gene3D" id="1.10.10.10">
    <property type="entry name" value="Winged helix-like DNA-binding domain superfamily/Winged helix DNA-binding domain"/>
    <property type="match status" value="1"/>
</dbReference>
<dbReference type="GO" id="GO:0005634">
    <property type="term" value="C:nucleus"/>
    <property type="evidence" value="ECO:0007669"/>
    <property type="project" value="UniProtKB-SubCell"/>
</dbReference>
<keyword evidence="15" id="KW-1185">Reference proteome</keyword>
<name>A0A4V1IXW0_9FUNG</name>
<dbReference type="InterPro" id="IPR036388">
    <property type="entry name" value="WH-like_DNA-bd_sf"/>
</dbReference>
<dbReference type="SUPFAM" id="SSF46785">
    <property type="entry name" value="Winged helix' DNA-binding domain"/>
    <property type="match status" value="1"/>
</dbReference>
<dbReference type="InterPro" id="IPR036390">
    <property type="entry name" value="WH_DNA-bd_sf"/>
</dbReference>
<evidence type="ECO:0000256" key="3">
    <source>
        <dbReference type="ARBA" id="ARBA00007319"/>
    </source>
</evidence>
<evidence type="ECO:0000313" key="15">
    <source>
        <dbReference type="Proteomes" id="UP000267251"/>
    </source>
</evidence>
<dbReference type="AlphaFoldDB" id="A0A4V1IXW0"/>
<keyword evidence="5" id="KW-0645">Protease</keyword>
<evidence type="ECO:0000256" key="6">
    <source>
        <dbReference type="ARBA" id="ARBA00022723"/>
    </source>
</evidence>